<evidence type="ECO:0000256" key="13">
    <source>
        <dbReference type="ARBA" id="ARBA00047833"/>
    </source>
</evidence>
<dbReference type="GO" id="GO:0071555">
    <property type="term" value="P:cell wall organization"/>
    <property type="evidence" value="ECO:0007669"/>
    <property type="project" value="UniProtKB-KW"/>
</dbReference>
<dbReference type="AlphaFoldDB" id="A0A1F7IEL8"/>
<keyword evidence="9" id="KW-0133">Cell shape</keyword>
<comment type="caution">
    <text evidence="18">The sequence shown here is derived from an EMBL/GenBank/DDBJ whole genome shotgun (WGS) entry which is preliminary data.</text>
</comment>
<dbReference type="PANTHER" id="PTHR43445:SF3">
    <property type="entry name" value="UDP-N-ACETYLMURAMATE--L-ALANINE LIGASE"/>
    <property type="match status" value="1"/>
</dbReference>
<evidence type="ECO:0000256" key="9">
    <source>
        <dbReference type="ARBA" id="ARBA00022960"/>
    </source>
</evidence>
<evidence type="ECO:0000256" key="4">
    <source>
        <dbReference type="ARBA" id="ARBA00022490"/>
    </source>
</evidence>
<dbReference type="SUPFAM" id="SSF51984">
    <property type="entry name" value="MurCD N-terminal domain"/>
    <property type="match status" value="1"/>
</dbReference>
<dbReference type="InterPro" id="IPR013221">
    <property type="entry name" value="Mur_ligase_cen"/>
</dbReference>
<evidence type="ECO:0000256" key="8">
    <source>
        <dbReference type="ARBA" id="ARBA00022840"/>
    </source>
</evidence>
<dbReference type="UniPathway" id="UPA00219"/>
<dbReference type="Gene3D" id="3.40.1190.10">
    <property type="entry name" value="Mur-like, catalytic domain"/>
    <property type="match status" value="1"/>
</dbReference>
<dbReference type="Pfam" id="PF02875">
    <property type="entry name" value="Mur_ligase_C"/>
    <property type="match status" value="1"/>
</dbReference>
<accession>A0A1F7IEL8</accession>
<dbReference type="NCBIfam" id="TIGR01082">
    <property type="entry name" value="murC"/>
    <property type="match status" value="1"/>
</dbReference>
<comment type="pathway">
    <text evidence="2">Cell wall biogenesis; peptidoglycan biosynthesis.</text>
</comment>
<keyword evidence="11" id="KW-0131">Cell cycle</keyword>
<feature type="domain" description="Mur ligase C-terminal" evidence="16">
    <location>
        <begin position="347"/>
        <end position="476"/>
    </location>
</feature>
<dbReference type="InterPro" id="IPR004101">
    <property type="entry name" value="Mur_ligase_C"/>
</dbReference>
<dbReference type="GO" id="GO:0008763">
    <property type="term" value="F:UDP-N-acetylmuramate-L-alanine ligase activity"/>
    <property type="evidence" value="ECO:0007669"/>
    <property type="project" value="UniProtKB-UniRule"/>
</dbReference>
<comment type="subcellular location">
    <subcellularLocation>
        <location evidence="1">Cytoplasm</location>
    </subcellularLocation>
</comment>
<keyword evidence="4" id="KW-0963">Cytoplasm</keyword>
<evidence type="ECO:0000256" key="10">
    <source>
        <dbReference type="ARBA" id="ARBA00022984"/>
    </source>
</evidence>
<keyword evidence="6" id="KW-0132">Cell division</keyword>
<dbReference type="InterPro" id="IPR005758">
    <property type="entry name" value="UDP-N-AcMur_Ala_ligase_MurC"/>
</dbReference>
<dbReference type="Proteomes" id="UP000177698">
    <property type="component" value="Unassembled WGS sequence"/>
</dbReference>
<evidence type="ECO:0000256" key="5">
    <source>
        <dbReference type="ARBA" id="ARBA00022598"/>
    </source>
</evidence>
<dbReference type="GO" id="GO:0008360">
    <property type="term" value="P:regulation of cell shape"/>
    <property type="evidence" value="ECO:0007669"/>
    <property type="project" value="UniProtKB-KW"/>
</dbReference>
<dbReference type="GO" id="GO:0005524">
    <property type="term" value="F:ATP binding"/>
    <property type="evidence" value="ECO:0007669"/>
    <property type="project" value="UniProtKB-KW"/>
</dbReference>
<keyword evidence="5 18" id="KW-0436">Ligase</keyword>
<dbReference type="InterPro" id="IPR000713">
    <property type="entry name" value="Mur_ligase_N"/>
</dbReference>
<evidence type="ECO:0000259" key="16">
    <source>
        <dbReference type="Pfam" id="PF02875"/>
    </source>
</evidence>
<sequence length="492" mass="55215">MLNQSKKIYIVGIKGVAMSNLAIILKKMGKEVAGSDIEEEFITDELLKKNKIAWQVGFDPKNVPANTDLIVYSAAHRGDKNPQVKEAKKRGIKIISQAELLGRIIKEFKTAIAVCGCHGKTTTSSLLSYALIKLGAKPSYLIGSSDFNGYPGGDFTGKNYFVVEADEYGVNPPFDLTPKFHYLAPDYILCTNIDFDHPDIYNDLNEVKKAYLKFFEKMHSFSSNDKKYYKSSLIFCADDESLMTVAKRLPKMSFLTYGYGKKAHLQIVNAAIKSQHSSFELVCHPELIRLAAKRGRFDKISLGTFQISLFGEKNVSNAAGVILALLRLGFSPDKIKKAIADFTGAKRRFELLFEKNGTLLFDDYAHHPNEIKASISAARLRFPGKRIIIIFQPHTFSRTQILLKDFAESLSLADQVFILPIFSSARENPKNFKITSKDLVKLSPNTLIFADSKSTLYKYLISNIRYQDIVFTMGAGDVYKLKDDIIKIIASR</sequence>
<dbReference type="Gene3D" id="3.40.50.720">
    <property type="entry name" value="NAD(P)-binding Rossmann-like Domain"/>
    <property type="match status" value="1"/>
</dbReference>
<keyword evidence="10" id="KW-0573">Peptidoglycan synthesis</keyword>
<dbReference type="InterPro" id="IPR036565">
    <property type="entry name" value="Mur-like_cat_sf"/>
</dbReference>
<dbReference type="STRING" id="1802056.A2954_03650"/>
<dbReference type="EMBL" id="MGAG01000009">
    <property type="protein sequence ID" value="OGK41784.1"/>
    <property type="molecule type" value="Genomic_DNA"/>
</dbReference>
<evidence type="ECO:0000259" key="15">
    <source>
        <dbReference type="Pfam" id="PF01225"/>
    </source>
</evidence>
<evidence type="ECO:0000256" key="6">
    <source>
        <dbReference type="ARBA" id="ARBA00022618"/>
    </source>
</evidence>
<evidence type="ECO:0000256" key="1">
    <source>
        <dbReference type="ARBA" id="ARBA00004496"/>
    </source>
</evidence>
<dbReference type="PANTHER" id="PTHR43445">
    <property type="entry name" value="UDP-N-ACETYLMURAMATE--L-ALANINE LIGASE-RELATED"/>
    <property type="match status" value="1"/>
</dbReference>
<evidence type="ECO:0000313" key="18">
    <source>
        <dbReference type="EMBL" id="OGK41784.1"/>
    </source>
</evidence>
<keyword evidence="8" id="KW-0067">ATP-binding</keyword>
<reference evidence="18 19" key="1">
    <citation type="journal article" date="2016" name="Nat. Commun.">
        <title>Thousands of microbial genomes shed light on interconnected biogeochemical processes in an aquifer system.</title>
        <authorList>
            <person name="Anantharaman K."/>
            <person name="Brown C.T."/>
            <person name="Hug L.A."/>
            <person name="Sharon I."/>
            <person name="Castelle C.J."/>
            <person name="Probst A.J."/>
            <person name="Thomas B.C."/>
            <person name="Singh A."/>
            <person name="Wilkins M.J."/>
            <person name="Karaoz U."/>
            <person name="Brodie E.L."/>
            <person name="Williams K.H."/>
            <person name="Hubbard S.S."/>
            <person name="Banfield J.F."/>
        </authorList>
    </citation>
    <scope>NUCLEOTIDE SEQUENCE [LARGE SCALE GENOMIC DNA]</scope>
</reference>
<evidence type="ECO:0000313" key="19">
    <source>
        <dbReference type="Proteomes" id="UP000177698"/>
    </source>
</evidence>
<gene>
    <name evidence="18" type="ORF">A2954_03650</name>
</gene>
<name>A0A1F7IEL8_9BACT</name>
<proteinExistence type="predicted"/>
<dbReference type="Pfam" id="PF01225">
    <property type="entry name" value="Mur_ligase"/>
    <property type="match status" value="1"/>
</dbReference>
<evidence type="ECO:0000256" key="2">
    <source>
        <dbReference type="ARBA" id="ARBA00004752"/>
    </source>
</evidence>
<dbReference type="Gene3D" id="3.90.190.20">
    <property type="entry name" value="Mur ligase, C-terminal domain"/>
    <property type="match status" value="1"/>
</dbReference>
<evidence type="ECO:0000256" key="12">
    <source>
        <dbReference type="ARBA" id="ARBA00023316"/>
    </source>
</evidence>
<protein>
    <recommendedName>
        <fullName evidence="3 14">UDP-N-acetylmuramate--L-alanine ligase</fullName>
        <ecNumber evidence="3 14">6.3.2.8</ecNumber>
    </recommendedName>
</protein>
<dbReference type="Pfam" id="PF08245">
    <property type="entry name" value="Mur_ligase_M"/>
    <property type="match status" value="1"/>
</dbReference>
<comment type="catalytic activity">
    <reaction evidence="13">
        <text>UDP-N-acetyl-alpha-D-muramate + L-alanine + ATP = UDP-N-acetyl-alpha-D-muramoyl-L-alanine + ADP + phosphate + H(+)</text>
        <dbReference type="Rhea" id="RHEA:23372"/>
        <dbReference type="ChEBI" id="CHEBI:15378"/>
        <dbReference type="ChEBI" id="CHEBI:30616"/>
        <dbReference type="ChEBI" id="CHEBI:43474"/>
        <dbReference type="ChEBI" id="CHEBI:57972"/>
        <dbReference type="ChEBI" id="CHEBI:70757"/>
        <dbReference type="ChEBI" id="CHEBI:83898"/>
        <dbReference type="ChEBI" id="CHEBI:456216"/>
        <dbReference type="EC" id="6.3.2.8"/>
    </reaction>
</comment>
<evidence type="ECO:0000256" key="11">
    <source>
        <dbReference type="ARBA" id="ARBA00023306"/>
    </source>
</evidence>
<evidence type="ECO:0000256" key="7">
    <source>
        <dbReference type="ARBA" id="ARBA00022741"/>
    </source>
</evidence>
<keyword evidence="12" id="KW-0961">Cell wall biogenesis/degradation</keyword>
<evidence type="ECO:0000259" key="17">
    <source>
        <dbReference type="Pfam" id="PF08245"/>
    </source>
</evidence>
<organism evidence="18 19">
    <name type="scientific">Candidatus Roizmanbacteria bacterium RIFCSPLOWO2_01_FULL_37_12</name>
    <dbReference type="NCBI Taxonomy" id="1802056"/>
    <lineage>
        <taxon>Bacteria</taxon>
        <taxon>Candidatus Roizmaniibacteriota</taxon>
    </lineage>
</organism>
<dbReference type="GO" id="GO:0051301">
    <property type="term" value="P:cell division"/>
    <property type="evidence" value="ECO:0007669"/>
    <property type="project" value="UniProtKB-KW"/>
</dbReference>
<dbReference type="GO" id="GO:0005737">
    <property type="term" value="C:cytoplasm"/>
    <property type="evidence" value="ECO:0007669"/>
    <property type="project" value="UniProtKB-SubCell"/>
</dbReference>
<evidence type="ECO:0000256" key="3">
    <source>
        <dbReference type="ARBA" id="ARBA00012211"/>
    </source>
</evidence>
<dbReference type="InterPro" id="IPR050061">
    <property type="entry name" value="MurCDEF_pg_biosynth"/>
</dbReference>
<dbReference type="SUPFAM" id="SSF53623">
    <property type="entry name" value="MurD-like peptide ligases, catalytic domain"/>
    <property type="match status" value="1"/>
</dbReference>
<dbReference type="GO" id="GO:0009252">
    <property type="term" value="P:peptidoglycan biosynthetic process"/>
    <property type="evidence" value="ECO:0007669"/>
    <property type="project" value="UniProtKB-UniRule"/>
</dbReference>
<dbReference type="InterPro" id="IPR036615">
    <property type="entry name" value="Mur_ligase_C_dom_sf"/>
</dbReference>
<dbReference type="SUPFAM" id="SSF53244">
    <property type="entry name" value="MurD-like peptide ligases, peptide-binding domain"/>
    <property type="match status" value="1"/>
</dbReference>
<feature type="domain" description="Mur ligase central" evidence="17">
    <location>
        <begin position="114"/>
        <end position="324"/>
    </location>
</feature>
<evidence type="ECO:0000256" key="14">
    <source>
        <dbReference type="NCBIfam" id="TIGR01082"/>
    </source>
</evidence>
<keyword evidence="7" id="KW-0547">Nucleotide-binding</keyword>
<feature type="domain" description="Mur ligase N-terminal catalytic" evidence="15">
    <location>
        <begin position="7"/>
        <end position="108"/>
    </location>
</feature>
<dbReference type="EC" id="6.3.2.8" evidence="3 14"/>